<dbReference type="PROSITE" id="PS50157">
    <property type="entry name" value="ZINC_FINGER_C2H2_2"/>
    <property type="match status" value="7"/>
</dbReference>
<keyword evidence="5" id="KW-0539">Nucleus</keyword>
<feature type="domain" description="C2H2-type" evidence="9">
    <location>
        <begin position="304"/>
        <end position="331"/>
    </location>
</feature>
<dbReference type="GO" id="GO:0048598">
    <property type="term" value="P:embryonic morphogenesis"/>
    <property type="evidence" value="ECO:0007669"/>
    <property type="project" value="UniProtKB-ARBA"/>
</dbReference>
<dbReference type="SMART" id="SM00355">
    <property type="entry name" value="ZnF_C2H2"/>
    <property type="match status" value="7"/>
</dbReference>
<organism evidence="10 11">
    <name type="scientific">Allacma fusca</name>
    <dbReference type="NCBI Taxonomy" id="39272"/>
    <lineage>
        <taxon>Eukaryota</taxon>
        <taxon>Metazoa</taxon>
        <taxon>Ecdysozoa</taxon>
        <taxon>Arthropoda</taxon>
        <taxon>Hexapoda</taxon>
        <taxon>Collembola</taxon>
        <taxon>Symphypleona</taxon>
        <taxon>Sminthuridae</taxon>
        <taxon>Allacma</taxon>
    </lineage>
</organism>
<sequence length="596" mass="67530">MSVESLLSTLGMPPEREVDLLEPGLGLQEESALSGFSKNSGKVRVNEHSTDLDIRQKFKYCAMCAKAIIGTVAVPDNLDLLQILCSILNFPSIMPSLTEKKLSVSNAQFCEDCVNTIVASRNFLRQIKLLEENLDQLKDQMKKSIRCSFKVTTASKDSRDEESTAVYFLWKLFAQSLGDYSLEPDEVGDSILEQEDLPAKIITRSLRRKYMTATTSARANILVEEEESQNGCDTLKDASSFGEKDSPSISAQESHMDSEDSEEFAAKIHQRKSQLERGTNAKPNGVTGITRSQVSKKKGSKKPYSCNECGKGYLSQRMYEAHLKIHTGELEYACQHCEKKFTLKKYLQLHNRKAHNIANTIRTDGSNCPHCGLNFHQFPNSEGSTQEETVDNTIENHSSEQVSLTWSEEKTRRGHIQTCPENPRVKYKNKPTALKIPCKLCEKQFVCVSSLESHIASIHEKKFKFYCEICAAGFVILSDLRRHIEGVHTDEKKYQCEICDLTFKRSHQVFYHRRMHTGERPFICEVCGKGFHLAEKLKQHLAVHVTENQHPCPLCGKMFKSLHYVRNHINTTHKGSRKGRQKKSQFNSKNSSTITS</sequence>
<dbReference type="GO" id="GO:0000981">
    <property type="term" value="F:DNA-binding transcription factor activity, RNA polymerase II-specific"/>
    <property type="evidence" value="ECO:0007669"/>
    <property type="project" value="TreeGrafter"/>
</dbReference>
<feature type="domain" description="C2H2-type" evidence="9">
    <location>
        <begin position="465"/>
        <end position="493"/>
    </location>
</feature>
<feature type="region of interest" description="Disordered" evidence="8">
    <location>
        <begin position="572"/>
        <end position="596"/>
    </location>
</feature>
<keyword evidence="4" id="KW-0862">Zinc</keyword>
<evidence type="ECO:0000256" key="4">
    <source>
        <dbReference type="ARBA" id="ARBA00022833"/>
    </source>
</evidence>
<protein>
    <recommendedName>
        <fullName evidence="9">C2H2-type domain-containing protein</fullName>
    </recommendedName>
</protein>
<dbReference type="OrthoDB" id="8922241at2759"/>
<feature type="domain" description="C2H2-type" evidence="9">
    <location>
        <begin position="332"/>
        <end position="360"/>
    </location>
</feature>
<feature type="domain" description="C2H2-type" evidence="9">
    <location>
        <begin position="436"/>
        <end position="464"/>
    </location>
</feature>
<dbReference type="PROSITE" id="PS00028">
    <property type="entry name" value="ZINC_FINGER_C2H2_1"/>
    <property type="match status" value="7"/>
</dbReference>
<feature type="coiled-coil region" evidence="7">
    <location>
        <begin position="120"/>
        <end position="147"/>
    </location>
</feature>
<evidence type="ECO:0000256" key="3">
    <source>
        <dbReference type="ARBA" id="ARBA00022771"/>
    </source>
</evidence>
<dbReference type="GO" id="GO:0005634">
    <property type="term" value="C:nucleus"/>
    <property type="evidence" value="ECO:0007669"/>
    <property type="project" value="TreeGrafter"/>
</dbReference>
<dbReference type="Pfam" id="PF00096">
    <property type="entry name" value="zf-C2H2"/>
    <property type="match status" value="2"/>
</dbReference>
<evidence type="ECO:0000313" key="10">
    <source>
        <dbReference type="EMBL" id="CAG7733937.1"/>
    </source>
</evidence>
<feature type="region of interest" description="Disordered" evidence="8">
    <location>
        <begin position="224"/>
        <end position="304"/>
    </location>
</feature>
<feature type="domain" description="C2H2-type" evidence="9">
    <location>
        <begin position="494"/>
        <end position="521"/>
    </location>
</feature>
<evidence type="ECO:0000256" key="6">
    <source>
        <dbReference type="PROSITE-ProRule" id="PRU00042"/>
    </source>
</evidence>
<accession>A0A8J2PD98</accession>
<dbReference type="PANTHER" id="PTHR24394">
    <property type="entry name" value="ZINC FINGER PROTEIN"/>
    <property type="match status" value="1"/>
</dbReference>
<evidence type="ECO:0000256" key="8">
    <source>
        <dbReference type="SAM" id="MobiDB-lite"/>
    </source>
</evidence>
<dbReference type="GO" id="GO:0008270">
    <property type="term" value="F:zinc ion binding"/>
    <property type="evidence" value="ECO:0007669"/>
    <property type="project" value="UniProtKB-KW"/>
</dbReference>
<feature type="domain" description="C2H2-type" evidence="9">
    <location>
        <begin position="550"/>
        <end position="578"/>
    </location>
</feature>
<feature type="domain" description="C2H2-type" evidence="9">
    <location>
        <begin position="522"/>
        <end position="549"/>
    </location>
</feature>
<dbReference type="Proteomes" id="UP000708208">
    <property type="component" value="Unassembled WGS sequence"/>
</dbReference>
<evidence type="ECO:0000313" key="11">
    <source>
        <dbReference type="Proteomes" id="UP000708208"/>
    </source>
</evidence>
<evidence type="ECO:0000259" key="9">
    <source>
        <dbReference type="PROSITE" id="PS50157"/>
    </source>
</evidence>
<reference evidence="10" key="1">
    <citation type="submission" date="2021-06" db="EMBL/GenBank/DDBJ databases">
        <authorList>
            <person name="Hodson N. C."/>
            <person name="Mongue J. A."/>
            <person name="Jaron S. K."/>
        </authorList>
    </citation>
    <scope>NUCLEOTIDE SEQUENCE</scope>
</reference>
<keyword evidence="7" id="KW-0175">Coiled coil</keyword>
<feature type="compositionally biased region" description="Low complexity" evidence="8">
    <location>
        <begin position="584"/>
        <end position="596"/>
    </location>
</feature>
<keyword evidence="2" id="KW-0677">Repeat</keyword>
<feature type="compositionally biased region" description="Basic residues" evidence="8">
    <location>
        <begin position="574"/>
        <end position="583"/>
    </location>
</feature>
<keyword evidence="11" id="KW-1185">Reference proteome</keyword>
<proteinExistence type="predicted"/>
<keyword evidence="1" id="KW-0479">Metal-binding</keyword>
<evidence type="ECO:0000256" key="2">
    <source>
        <dbReference type="ARBA" id="ARBA00022737"/>
    </source>
</evidence>
<dbReference type="PANTHER" id="PTHR24394:SF29">
    <property type="entry name" value="MYONEURIN"/>
    <property type="match status" value="1"/>
</dbReference>
<gene>
    <name evidence="10" type="ORF">AFUS01_LOCUS22352</name>
</gene>
<dbReference type="EMBL" id="CAJVCH010259519">
    <property type="protein sequence ID" value="CAG7733937.1"/>
    <property type="molecule type" value="Genomic_DNA"/>
</dbReference>
<evidence type="ECO:0000256" key="5">
    <source>
        <dbReference type="ARBA" id="ARBA00023242"/>
    </source>
</evidence>
<comment type="caution">
    <text evidence="10">The sequence shown here is derived from an EMBL/GenBank/DDBJ whole genome shotgun (WGS) entry which is preliminary data.</text>
</comment>
<dbReference type="InterPro" id="IPR013087">
    <property type="entry name" value="Znf_C2H2_type"/>
</dbReference>
<name>A0A8J2PD98_9HEXA</name>
<dbReference type="FunFam" id="3.30.160.60:FF:000100">
    <property type="entry name" value="Zinc finger 45-like"/>
    <property type="match status" value="1"/>
</dbReference>
<dbReference type="AlphaFoldDB" id="A0A8J2PD98"/>
<evidence type="ECO:0000256" key="1">
    <source>
        <dbReference type="ARBA" id="ARBA00022723"/>
    </source>
</evidence>
<keyword evidence="3 6" id="KW-0863">Zinc-finger</keyword>
<evidence type="ECO:0000256" key="7">
    <source>
        <dbReference type="SAM" id="Coils"/>
    </source>
</evidence>
<dbReference type="FunFam" id="3.30.160.60:FF:000624">
    <property type="entry name" value="zinc finger protein 697"/>
    <property type="match status" value="1"/>
</dbReference>